<dbReference type="Proteomes" id="UP001652680">
    <property type="component" value="Unassembled WGS sequence"/>
</dbReference>
<protein>
    <submittedName>
        <fullName evidence="4">Uncharacterized protein LOC108051248 isoform X1</fullName>
    </submittedName>
</protein>
<keyword evidence="3" id="KW-1185">Reference proteome</keyword>
<reference evidence="4" key="2">
    <citation type="submission" date="2025-04" db="UniProtKB">
        <authorList>
            <consortium name="RefSeq"/>
        </authorList>
    </citation>
    <scope>IDENTIFICATION</scope>
</reference>
<dbReference type="EnsemblMetazoa" id="XM_017133273.1">
    <property type="protein sequence ID" value="XP_016988762.1"/>
    <property type="gene ID" value="LOC108051248"/>
</dbReference>
<dbReference type="GeneID" id="108051248"/>
<reference evidence="2" key="3">
    <citation type="submission" date="2025-05" db="UniProtKB">
        <authorList>
            <consortium name="EnsemblMetazoa"/>
        </authorList>
    </citation>
    <scope>IDENTIFICATION</scope>
</reference>
<dbReference type="AlphaFoldDB" id="A0A6P4FFP6"/>
<gene>
    <name evidence="4" type="primary">LOC108051248</name>
    <name evidence="2" type="synonym">108051248</name>
</gene>
<keyword evidence="1" id="KW-0175">Coiled coil</keyword>
<organism evidence="4">
    <name type="scientific">Drosophila rhopaloa</name>
    <name type="common">Fruit fly</name>
    <dbReference type="NCBI Taxonomy" id="1041015"/>
    <lineage>
        <taxon>Eukaryota</taxon>
        <taxon>Metazoa</taxon>
        <taxon>Ecdysozoa</taxon>
        <taxon>Arthropoda</taxon>
        <taxon>Hexapoda</taxon>
        <taxon>Insecta</taxon>
        <taxon>Pterygota</taxon>
        <taxon>Neoptera</taxon>
        <taxon>Endopterygota</taxon>
        <taxon>Diptera</taxon>
        <taxon>Brachycera</taxon>
        <taxon>Muscomorpha</taxon>
        <taxon>Ephydroidea</taxon>
        <taxon>Drosophilidae</taxon>
        <taxon>Drosophila</taxon>
        <taxon>Sophophora</taxon>
    </lineage>
</organism>
<dbReference type="RefSeq" id="XP_016988762.1">
    <property type="nucleotide sequence ID" value="XM_017133273.1"/>
</dbReference>
<name>A0A6P4FFP6_DRORH</name>
<feature type="coiled-coil region" evidence="1">
    <location>
        <begin position="214"/>
        <end position="248"/>
    </location>
</feature>
<sequence>MTRTQIATPRCGSITKLVVSIGSGETFITYADATTRSFYANPSWLIFQNGMVDLGPITKPKTDDYPKKVSAFLERHFGRNPQVSTLKATQQRLASLQLNALVAQSEVNFQDREAPIWHTWLVEKIQFPPTQCAVIREWKDPFTETLASCYCSWHLENCMAWQMIIGNKRAEAKCFCLRIKKIMDIANNLVNPELEQNAPAEDGSPLVSVSSEKVLDATDLLKQLNKLLELQEKRNRQYKRLLKVLKDRDLGADPLMSA</sequence>
<evidence type="ECO:0000313" key="2">
    <source>
        <dbReference type="EnsemblMetazoa" id="XP_016988762.1"/>
    </source>
</evidence>
<reference evidence="3" key="1">
    <citation type="journal article" date="2021" name="Elife">
        <title>Highly contiguous assemblies of 101 drosophilid genomes.</title>
        <authorList>
            <person name="Kim B.Y."/>
            <person name="Wang J.R."/>
            <person name="Miller D.E."/>
            <person name="Barmina O."/>
            <person name="Delaney E."/>
            <person name="Thompson A."/>
            <person name="Comeault A.A."/>
            <person name="Peede D."/>
            <person name="D'Agostino E.R."/>
            <person name="Pelaez J."/>
            <person name="Aguilar J.M."/>
            <person name="Haji D."/>
            <person name="Matsunaga T."/>
            <person name="Armstrong E.E."/>
            <person name="Zych M."/>
            <person name="Ogawa Y."/>
            <person name="Stamenkovic-Radak M."/>
            <person name="Jelic M."/>
            <person name="Veselinovic M.S."/>
            <person name="Tanaskovic M."/>
            <person name="Eric P."/>
            <person name="Gao J.J."/>
            <person name="Katoh T.K."/>
            <person name="Toda M.J."/>
            <person name="Watabe H."/>
            <person name="Watada M."/>
            <person name="Davis J.S."/>
            <person name="Moyle L.C."/>
            <person name="Manoli G."/>
            <person name="Bertolini E."/>
            <person name="Kostal V."/>
            <person name="Hawley R.S."/>
            <person name="Takahashi A."/>
            <person name="Jones C.D."/>
            <person name="Price D.K."/>
            <person name="Whiteman N."/>
            <person name="Kopp A."/>
            <person name="Matute D.R."/>
            <person name="Petrov D.A."/>
        </authorList>
    </citation>
    <scope>NUCLEOTIDE SEQUENCE [LARGE SCALE GENOMIC DNA]</scope>
</reference>
<proteinExistence type="predicted"/>
<evidence type="ECO:0000256" key="1">
    <source>
        <dbReference type="SAM" id="Coils"/>
    </source>
</evidence>
<dbReference type="OrthoDB" id="7848000at2759"/>
<accession>A0A6P4FFP6</accession>
<evidence type="ECO:0000313" key="4">
    <source>
        <dbReference type="RefSeq" id="XP_016988762.1"/>
    </source>
</evidence>
<evidence type="ECO:0000313" key="3">
    <source>
        <dbReference type="Proteomes" id="UP001652680"/>
    </source>
</evidence>